<dbReference type="InterPro" id="IPR041546">
    <property type="entry name" value="ClpA/ClpB_AAA_lid"/>
</dbReference>
<evidence type="ECO:0000256" key="4">
    <source>
        <dbReference type="ARBA" id="ARBA00022741"/>
    </source>
</evidence>
<dbReference type="FunFam" id="3.40.50.300:FF:000010">
    <property type="entry name" value="Chaperone clpB 1, putative"/>
    <property type="match status" value="1"/>
</dbReference>
<reference evidence="11 12" key="1">
    <citation type="submission" date="2020-10" db="EMBL/GenBank/DDBJ databases">
        <title>Connecting structure to function with the recovery of over 1000 high-quality activated sludge metagenome-assembled genomes encoding full-length rRNA genes using long-read sequencing.</title>
        <authorList>
            <person name="Singleton C.M."/>
            <person name="Petriglieri F."/>
            <person name="Kristensen J.M."/>
            <person name="Kirkegaard R.H."/>
            <person name="Michaelsen T.Y."/>
            <person name="Andersen M.H."/>
            <person name="Karst S.M."/>
            <person name="Dueholm M.S."/>
            <person name="Nielsen P.H."/>
            <person name="Albertsen M."/>
        </authorList>
    </citation>
    <scope>NUCLEOTIDE SEQUENCE [LARGE SCALE GENOMIC DNA]</scope>
    <source>
        <strain evidence="11">OdNE_18-Q3-R46-58_MAXAC.008</strain>
    </source>
</reference>
<accession>A0A936F589</accession>
<evidence type="ECO:0000256" key="5">
    <source>
        <dbReference type="ARBA" id="ARBA00022840"/>
    </source>
</evidence>
<dbReference type="EMBL" id="JADKCH010000017">
    <property type="protein sequence ID" value="MBK8573347.1"/>
    <property type="molecule type" value="Genomic_DNA"/>
</dbReference>
<dbReference type="Pfam" id="PF00004">
    <property type="entry name" value="AAA"/>
    <property type="match status" value="1"/>
</dbReference>
<evidence type="ECO:0000256" key="9">
    <source>
        <dbReference type="SAM" id="Coils"/>
    </source>
</evidence>
<dbReference type="GO" id="GO:0034605">
    <property type="term" value="P:cellular response to heat"/>
    <property type="evidence" value="ECO:0007669"/>
    <property type="project" value="TreeGrafter"/>
</dbReference>
<protein>
    <recommendedName>
        <fullName evidence="2">Chaperone protein ClpB</fullName>
    </recommendedName>
</protein>
<dbReference type="InterPro" id="IPR027417">
    <property type="entry name" value="P-loop_NTPase"/>
</dbReference>
<dbReference type="Proteomes" id="UP000709959">
    <property type="component" value="Unassembled WGS sequence"/>
</dbReference>
<dbReference type="GO" id="GO:0016887">
    <property type="term" value="F:ATP hydrolysis activity"/>
    <property type="evidence" value="ECO:0007669"/>
    <property type="project" value="InterPro"/>
</dbReference>
<evidence type="ECO:0000256" key="1">
    <source>
        <dbReference type="ARBA" id="ARBA00008675"/>
    </source>
</evidence>
<dbReference type="FunFam" id="3.40.50.300:FF:000025">
    <property type="entry name" value="ATP-dependent Clp protease subunit"/>
    <property type="match status" value="1"/>
</dbReference>
<dbReference type="Gene3D" id="3.40.50.300">
    <property type="entry name" value="P-loop containing nucleotide triphosphate hydrolases"/>
    <property type="match status" value="3"/>
</dbReference>
<dbReference type="PROSITE" id="PS51903">
    <property type="entry name" value="CLP_R"/>
    <property type="match status" value="1"/>
</dbReference>
<name>A0A936F589_9BACT</name>
<evidence type="ECO:0000256" key="3">
    <source>
        <dbReference type="ARBA" id="ARBA00022737"/>
    </source>
</evidence>
<dbReference type="SMART" id="SM01086">
    <property type="entry name" value="ClpB_D2-small"/>
    <property type="match status" value="1"/>
</dbReference>
<dbReference type="FunFam" id="3.40.50.300:FF:000120">
    <property type="entry name" value="ATP-dependent chaperone ClpB"/>
    <property type="match status" value="1"/>
</dbReference>
<dbReference type="SUPFAM" id="SSF81923">
    <property type="entry name" value="Double Clp-N motif"/>
    <property type="match status" value="1"/>
</dbReference>
<dbReference type="Gene3D" id="1.10.1780.10">
    <property type="entry name" value="Clp, N-terminal domain"/>
    <property type="match status" value="1"/>
</dbReference>
<dbReference type="CDD" id="cd19499">
    <property type="entry name" value="RecA-like_ClpB_Hsp104-like"/>
    <property type="match status" value="1"/>
</dbReference>
<keyword evidence="6" id="KW-0143">Chaperone</keyword>
<keyword evidence="3 8" id="KW-0677">Repeat</keyword>
<dbReference type="InterPro" id="IPR003593">
    <property type="entry name" value="AAA+_ATPase"/>
</dbReference>
<feature type="coiled-coil region" evidence="9">
    <location>
        <begin position="435"/>
        <end position="493"/>
    </location>
</feature>
<evidence type="ECO:0000313" key="12">
    <source>
        <dbReference type="Proteomes" id="UP000709959"/>
    </source>
</evidence>
<dbReference type="CDD" id="cd00009">
    <property type="entry name" value="AAA"/>
    <property type="match status" value="1"/>
</dbReference>
<dbReference type="InterPro" id="IPR050130">
    <property type="entry name" value="ClpA_ClpB"/>
</dbReference>
<comment type="similarity">
    <text evidence="1">Belongs to the ClpA/ClpB family.</text>
</comment>
<feature type="domain" description="Clp R" evidence="10">
    <location>
        <begin position="1"/>
        <end position="147"/>
    </location>
</feature>
<dbReference type="Gene3D" id="1.10.8.60">
    <property type="match status" value="1"/>
</dbReference>
<dbReference type="AlphaFoldDB" id="A0A936F589"/>
<dbReference type="InterPro" id="IPR036628">
    <property type="entry name" value="Clp_N_dom_sf"/>
</dbReference>
<comment type="caution">
    <text evidence="11">The sequence shown here is derived from an EMBL/GenBank/DDBJ whole genome shotgun (WGS) entry which is preliminary data.</text>
</comment>
<keyword evidence="9" id="KW-0175">Coiled coil</keyword>
<evidence type="ECO:0000256" key="8">
    <source>
        <dbReference type="PROSITE-ProRule" id="PRU01251"/>
    </source>
</evidence>
<dbReference type="PRINTS" id="PR00300">
    <property type="entry name" value="CLPPROTEASEA"/>
</dbReference>
<organism evidence="11 12">
    <name type="scientific">Candidatus Geothrix odensensis</name>
    <dbReference type="NCBI Taxonomy" id="2954440"/>
    <lineage>
        <taxon>Bacteria</taxon>
        <taxon>Pseudomonadati</taxon>
        <taxon>Acidobacteriota</taxon>
        <taxon>Holophagae</taxon>
        <taxon>Holophagales</taxon>
        <taxon>Holophagaceae</taxon>
        <taxon>Geothrix</taxon>
    </lineage>
</organism>
<dbReference type="GO" id="GO:0005524">
    <property type="term" value="F:ATP binding"/>
    <property type="evidence" value="ECO:0007669"/>
    <property type="project" value="UniProtKB-KW"/>
</dbReference>
<dbReference type="Pfam" id="PF17871">
    <property type="entry name" value="AAA_lid_9"/>
    <property type="match status" value="1"/>
</dbReference>
<dbReference type="PROSITE" id="PS00870">
    <property type="entry name" value="CLPAB_1"/>
    <property type="match status" value="1"/>
</dbReference>
<comment type="subunit">
    <text evidence="7">Homohexamer. The oligomerization is ATP-dependent.</text>
</comment>
<evidence type="ECO:0000256" key="6">
    <source>
        <dbReference type="ARBA" id="ARBA00023186"/>
    </source>
</evidence>
<dbReference type="InterPro" id="IPR004176">
    <property type="entry name" value="Clp_R_N"/>
</dbReference>
<dbReference type="PANTHER" id="PTHR11638">
    <property type="entry name" value="ATP-DEPENDENT CLP PROTEASE"/>
    <property type="match status" value="1"/>
</dbReference>
<dbReference type="SUPFAM" id="SSF52540">
    <property type="entry name" value="P-loop containing nucleoside triphosphate hydrolases"/>
    <property type="match status" value="2"/>
</dbReference>
<dbReference type="InterPro" id="IPR001270">
    <property type="entry name" value="ClpA/B"/>
</dbReference>
<keyword evidence="5" id="KW-0067">ATP-binding</keyword>
<dbReference type="Pfam" id="PF02861">
    <property type="entry name" value="Clp_N"/>
    <property type="match status" value="1"/>
</dbReference>
<dbReference type="InterPro" id="IPR018368">
    <property type="entry name" value="ClpA/B_CS1"/>
</dbReference>
<evidence type="ECO:0000313" key="11">
    <source>
        <dbReference type="EMBL" id="MBK8573347.1"/>
    </source>
</evidence>
<gene>
    <name evidence="11" type="ORF">IPN91_12065</name>
</gene>
<dbReference type="Pfam" id="PF10431">
    <property type="entry name" value="ClpB_D2-small"/>
    <property type="match status" value="1"/>
</dbReference>
<dbReference type="Pfam" id="PF07724">
    <property type="entry name" value="AAA_2"/>
    <property type="match status" value="1"/>
</dbReference>
<keyword evidence="4" id="KW-0547">Nucleotide-binding</keyword>
<evidence type="ECO:0000256" key="7">
    <source>
        <dbReference type="ARBA" id="ARBA00026057"/>
    </source>
</evidence>
<dbReference type="InterPro" id="IPR003959">
    <property type="entry name" value="ATPase_AAA_core"/>
</dbReference>
<dbReference type="SMART" id="SM00382">
    <property type="entry name" value="AAA"/>
    <property type="match status" value="2"/>
</dbReference>
<sequence length="857" mass="94470">MSLLPFTQKANDALVAAQQRAARDQHPELVPQHLFGTLLGTEAGLHPLLERAGLGPESIQGLAEAAEALIAKLPRAVGGAEPQVGAAFRHFLEVASDTGRGLGDRFLATDALLLALANAHTDAKKVLERFGLDRKKLEAAIREGRKGSKVEDEKAEEKFASLEKYAKDYTALAAAGKLDPVIGRDEEVRRVLQVLSRRTKNNPVLIGEPGVGKTAIVEGLAQRIHKRDVPESLKGLRVMALDMGALVAGTQYRGQFEERLKGVIQEVEKAEGQVVLFIDELHLLVGAGAVSGGMDAANLLKPALARGELRCIGATTLDEYRKYIEKDSALERRFQPVFVDEPGVEDAISILRGLKERYELHHGVRIQDAALVAAAQLSHRYIADRFLPDKAVDLMDEAASAVRMQLDSRPTEIDIRERREMQLQLERHSLTKEKDAASRARLADLEKELAELNEELSGLRAQWENEKQVIEGTRGLQKKLDDLRIELEQAKTKGEYERASRLEYGEIPALEKRLVAGSPKETAMLRLEVGEADVAAIVSRWTGIPLNRILEGEVEKLLKMEARLRERVVGQDPALTAISDALRRNRAGLGDPKRPIGSFLFLGPTGVGKTEVARALAAFLFDDENALVRIDMSEFTHEADATRLIGAAPGYVGYEEGGRLTEAIRRRPYAVILLDEMEKAHPRTFDLFLQVLEDGRLTDGQGRTVNFRNTVVLMTTNLGSQAIFDAGGDPAKAEAAVQAALHAHFRPEFLNRLDEVVIFRSLGREDMKAVARIQLRRVEAQLQEQRLQLEAPEAALDWLAAEGFDPLYGARPLKRLIQQVVVNPLSRMVLQGQLKPGGLARLVVRDGQLLVEAEAVQ</sequence>
<dbReference type="PANTHER" id="PTHR11638:SF18">
    <property type="entry name" value="HEAT SHOCK PROTEIN 104"/>
    <property type="match status" value="1"/>
</dbReference>
<dbReference type="GO" id="GO:0005737">
    <property type="term" value="C:cytoplasm"/>
    <property type="evidence" value="ECO:0007669"/>
    <property type="project" value="TreeGrafter"/>
</dbReference>
<proteinExistence type="inferred from homology"/>
<evidence type="ECO:0000259" key="10">
    <source>
        <dbReference type="PROSITE" id="PS51903"/>
    </source>
</evidence>
<evidence type="ECO:0000256" key="2">
    <source>
        <dbReference type="ARBA" id="ARBA00017574"/>
    </source>
</evidence>
<dbReference type="InterPro" id="IPR019489">
    <property type="entry name" value="Clp_ATPase_C"/>
</dbReference>